<keyword evidence="4 5" id="KW-0934">Plastid</keyword>
<protein>
    <recommendedName>
        <fullName evidence="3">Uncharacterized protein ycf23</fullName>
    </recommendedName>
</protein>
<comment type="similarity">
    <text evidence="2">Belongs to the ycf23 family.</text>
</comment>
<dbReference type="InterPro" id="IPR007570">
    <property type="entry name" value="Uncharacterised_Ycf23"/>
</dbReference>
<proteinExistence type="inferred from homology"/>
<accession>A0A4D6UYJ5</accession>
<dbReference type="RefSeq" id="YP_009654327.1">
    <property type="nucleotide sequence ID" value="NC_042794.1"/>
</dbReference>
<dbReference type="AlphaFoldDB" id="A0A4D6UYJ5"/>
<evidence type="ECO:0000256" key="1">
    <source>
        <dbReference type="ARBA" id="ARBA00004474"/>
    </source>
</evidence>
<comment type="subcellular location">
    <subcellularLocation>
        <location evidence="1">Plastid</location>
    </subcellularLocation>
</comment>
<evidence type="ECO:0000313" key="5">
    <source>
        <dbReference type="EMBL" id="QCH39614.1"/>
    </source>
</evidence>
<sequence length="267" mass="29127">MNLSNIQLSNSFKSKTVVKVITGINNTNSCQILKIAKAANLANATYLDVVANPRIIKLLKICSSLPLCVSSIDPMDIYNSVVAGADLIEIGNYDVLYRHGIYITSTELKILIKEIKLLVGNIDICVTIPYHLDLVEQINLAQDLQNLRVNILQTEGFFIKNALKNLSSLTDSLSASLLSTYCISNNVDIPLIASSKVTSIFAPMAIYFGASGVGIGSTVSEKSSVIDMVNYINEVKNSISIYNFTHDSKLSNTEISFFGVSAFNKEQ</sequence>
<geneLocation type="plastid" evidence="5"/>
<gene>
    <name evidence="5" type="primary">ycf23</name>
</gene>
<dbReference type="Pfam" id="PF04481">
    <property type="entry name" value="DUF561"/>
    <property type="match status" value="1"/>
</dbReference>
<dbReference type="GO" id="GO:0009536">
    <property type="term" value="C:plastid"/>
    <property type="evidence" value="ECO:0007669"/>
    <property type="project" value="UniProtKB-SubCell"/>
</dbReference>
<evidence type="ECO:0000256" key="4">
    <source>
        <dbReference type="ARBA" id="ARBA00022640"/>
    </source>
</evidence>
<reference evidence="5" key="1">
    <citation type="submission" date="2018-09" db="EMBL/GenBank/DDBJ databases">
        <authorList>
            <person name="Pasella M."/>
            <person name="Verbruggen H."/>
            <person name="Nelson W.A."/>
            <person name="Diaz-Tapia P."/>
        </authorList>
    </citation>
    <scope>NUCLEOTIDE SEQUENCE</scope>
</reference>
<reference evidence="5" key="2">
    <citation type="journal article" date="2019" name="Phycologia">
        <title>The phylogenetic position of the morphologically unusual Pleurostichidium falkenbergii (Rhodomelaceae, Rhodophyta) based on plastid phylogenomics.</title>
        <authorList>
            <person name="Pasella M.M."/>
            <person name="Verbruggen H."/>
            <person name="Nelson W.A."/>
            <person name="Diaz-Tapia P."/>
        </authorList>
    </citation>
    <scope>NUCLEOTIDE SEQUENCE</scope>
</reference>
<organism evidence="5">
    <name type="scientific">Pleurostichidium falkenbergii</name>
    <dbReference type="NCBI Taxonomy" id="121064"/>
    <lineage>
        <taxon>Eukaryota</taxon>
        <taxon>Rhodophyta</taxon>
        <taxon>Florideophyceae</taxon>
        <taxon>Rhodymeniophycidae</taxon>
        <taxon>Ceramiales</taxon>
        <taxon>Rhodomelaceae</taxon>
        <taxon>Pleurostichidium</taxon>
    </lineage>
</organism>
<dbReference type="EMBL" id="MH853471">
    <property type="protein sequence ID" value="QCH39614.1"/>
    <property type="molecule type" value="Genomic_DNA"/>
</dbReference>
<dbReference type="SUPFAM" id="SSF51395">
    <property type="entry name" value="FMN-linked oxidoreductases"/>
    <property type="match status" value="1"/>
</dbReference>
<dbReference type="GeneID" id="40488213"/>
<name>A0A4D6UYJ5_9FLOR</name>
<evidence type="ECO:0000256" key="2">
    <source>
        <dbReference type="ARBA" id="ARBA00009664"/>
    </source>
</evidence>
<dbReference type="PANTHER" id="PTHR36895:SF1">
    <property type="entry name" value="YCF23 PROTEIN"/>
    <property type="match status" value="1"/>
</dbReference>
<evidence type="ECO:0000256" key="3">
    <source>
        <dbReference type="ARBA" id="ARBA00021523"/>
    </source>
</evidence>
<dbReference type="PANTHER" id="PTHR36895">
    <property type="match status" value="1"/>
</dbReference>